<proteinExistence type="predicted"/>
<keyword evidence="2" id="KW-1185">Reference proteome</keyword>
<evidence type="ECO:0000313" key="1">
    <source>
        <dbReference type="EMBL" id="EAY24364.1"/>
    </source>
</evidence>
<comment type="caution">
    <text evidence="1">The sequence shown here is derived from an EMBL/GenBank/DDBJ whole genome shotgun (WGS) entry which is preliminary data.</text>
</comment>
<protein>
    <submittedName>
        <fullName evidence="1">Uncharacterized protein</fullName>
    </submittedName>
</protein>
<evidence type="ECO:0000313" key="2">
    <source>
        <dbReference type="Proteomes" id="UP000004095"/>
    </source>
</evidence>
<name>A1ZZ42_MICM2</name>
<dbReference type="Proteomes" id="UP000004095">
    <property type="component" value="Unassembled WGS sequence"/>
</dbReference>
<sequence>MPIQENILFSDDSKKTVHNQSYETFFEKNEGNRYTLMAQIIYERSLITQQKQ</sequence>
<organism evidence="1 2">
    <name type="scientific">Microscilla marina ATCC 23134</name>
    <dbReference type="NCBI Taxonomy" id="313606"/>
    <lineage>
        <taxon>Bacteria</taxon>
        <taxon>Pseudomonadati</taxon>
        <taxon>Bacteroidota</taxon>
        <taxon>Cytophagia</taxon>
        <taxon>Cytophagales</taxon>
        <taxon>Microscillaceae</taxon>
        <taxon>Microscilla</taxon>
    </lineage>
</organism>
<reference evidence="1 2" key="1">
    <citation type="submission" date="2007-01" db="EMBL/GenBank/DDBJ databases">
        <authorList>
            <person name="Haygood M."/>
            <person name="Podell S."/>
            <person name="Anderson C."/>
            <person name="Hopkinson B."/>
            <person name="Roe K."/>
            <person name="Barbeau K."/>
            <person name="Gaasterland T."/>
            <person name="Ferriera S."/>
            <person name="Johnson J."/>
            <person name="Kravitz S."/>
            <person name="Beeson K."/>
            <person name="Sutton G."/>
            <person name="Rogers Y.-H."/>
            <person name="Friedman R."/>
            <person name="Frazier M."/>
            <person name="Venter J.C."/>
        </authorList>
    </citation>
    <scope>NUCLEOTIDE SEQUENCE [LARGE SCALE GENOMIC DNA]</scope>
    <source>
        <strain evidence="1 2">ATCC 23134</strain>
    </source>
</reference>
<dbReference type="EMBL" id="AAWS01000072">
    <property type="protein sequence ID" value="EAY24364.1"/>
    <property type="molecule type" value="Genomic_DNA"/>
</dbReference>
<dbReference type="AlphaFoldDB" id="A1ZZ42"/>
<accession>A1ZZ42</accession>
<gene>
    <name evidence="1" type="ORF">M23134_02730</name>
</gene>